<name>A0A4Q9JW83_9BACT</name>
<dbReference type="Gene3D" id="2.130.10.10">
    <property type="entry name" value="YVTN repeat-like/Quinoprotein amine dehydrogenase"/>
    <property type="match status" value="1"/>
</dbReference>
<comment type="caution">
    <text evidence="3">The sequence shown here is derived from an EMBL/GenBank/DDBJ whole genome shotgun (WGS) entry which is preliminary data.</text>
</comment>
<sequence length="308" mass="36244">MVRIFFILTFLVFYSFSYEIKLNSNVSSLKKDKNFLYIGTDQGEVFSFNLKNNELKKLFILPKIKSYYDESFSQIYDIDFLENSLLILSEGSFGEKDLFIYKNNQLKKQEIRLNDIRKVFFIDKYTILIASISSEIYLFDRKNSILLKKFKFSQSALGNLQLNEDKTLLVLGFESGEIELFDLLKWKIIHQYKQIHKDNIYQVDFKKNIILSCSTDRRIGVIKNNKENFSQQNFLIYACSLSPDGKFILFSDNNDNKTKVLDTDTLKQLTFFDNENLSVENIIFIDNKNFILSGFSNILLFRSLNESF</sequence>
<evidence type="ECO:0000313" key="4">
    <source>
        <dbReference type="Proteomes" id="UP000292583"/>
    </source>
</evidence>
<dbReference type="RefSeq" id="WP_131166041.1">
    <property type="nucleotide sequence ID" value="NZ_QPGP01000011.1"/>
</dbReference>
<keyword evidence="1" id="KW-0853">WD repeat</keyword>
<dbReference type="Proteomes" id="UP000292583">
    <property type="component" value="Unassembled WGS sequence"/>
</dbReference>
<dbReference type="PANTHER" id="PTHR44090">
    <property type="entry name" value="WD REPEAT-CONTAINING PROTEIN 61"/>
    <property type="match status" value="1"/>
</dbReference>
<dbReference type="InterPro" id="IPR015943">
    <property type="entry name" value="WD40/YVTN_repeat-like_dom_sf"/>
</dbReference>
<dbReference type="EMBL" id="QPGR01000001">
    <property type="protein sequence ID" value="TBR82269.1"/>
    <property type="molecule type" value="Genomic_DNA"/>
</dbReference>
<gene>
    <name evidence="3" type="ORF">DU473_00045</name>
</gene>
<keyword evidence="4" id="KW-1185">Reference proteome</keyword>
<protein>
    <submittedName>
        <fullName evidence="3">WD40 repeat domain-containing protein</fullName>
    </submittedName>
</protein>
<dbReference type="PANTHER" id="PTHR44090:SF1">
    <property type="entry name" value="SUPERKILLER COMPLEX PROTEIN 8"/>
    <property type="match status" value="1"/>
</dbReference>
<evidence type="ECO:0000313" key="3">
    <source>
        <dbReference type="EMBL" id="TBR82269.1"/>
    </source>
</evidence>
<dbReference type="SUPFAM" id="SSF50978">
    <property type="entry name" value="WD40 repeat-like"/>
    <property type="match status" value="1"/>
</dbReference>
<dbReference type="InterPro" id="IPR036322">
    <property type="entry name" value="WD40_repeat_dom_sf"/>
</dbReference>
<dbReference type="GO" id="GO:0032991">
    <property type="term" value="C:protein-containing complex"/>
    <property type="evidence" value="ECO:0007669"/>
    <property type="project" value="UniProtKB-ARBA"/>
</dbReference>
<dbReference type="InterPro" id="IPR051510">
    <property type="entry name" value="SKI8"/>
</dbReference>
<evidence type="ECO:0000256" key="1">
    <source>
        <dbReference type="ARBA" id="ARBA00022574"/>
    </source>
</evidence>
<dbReference type="AlphaFoldDB" id="A0A4Q9JW83"/>
<accession>A0A4Q9JW83</accession>
<reference evidence="3 4" key="1">
    <citation type="submission" date="2018-07" db="EMBL/GenBank/DDBJ databases">
        <title>Campylobacter zealandensis sp. nov., isolated from birds and water in New Zealand.</title>
        <authorList>
            <person name="Wilkinson D.A."/>
            <person name="Biggs P.J."/>
            <person name="French N.P."/>
            <person name="Midwinter A.C."/>
        </authorList>
    </citation>
    <scope>NUCLEOTIDE SEQUENCE [LARGE SCALE GENOMIC DNA]</scope>
    <source>
        <strain evidence="3 4">B423b</strain>
    </source>
</reference>
<evidence type="ECO:0000256" key="2">
    <source>
        <dbReference type="ARBA" id="ARBA00022737"/>
    </source>
</evidence>
<dbReference type="OrthoDB" id="11703at2"/>
<organism evidence="3 4">
    <name type="scientific">Campylobacter novaezeelandiae</name>
    <dbReference type="NCBI Taxonomy" id="2267891"/>
    <lineage>
        <taxon>Bacteria</taxon>
        <taxon>Pseudomonadati</taxon>
        <taxon>Campylobacterota</taxon>
        <taxon>Epsilonproteobacteria</taxon>
        <taxon>Campylobacterales</taxon>
        <taxon>Campylobacteraceae</taxon>
        <taxon>Campylobacter</taxon>
    </lineage>
</organism>
<proteinExistence type="predicted"/>
<keyword evidence="2" id="KW-0677">Repeat</keyword>